<accession>A0A1G8JEI4</accession>
<protein>
    <submittedName>
        <fullName evidence="1">Uncharacterized protein</fullName>
    </submittedName>
</protein>
<dbReference type="EMBL" id="FNEN01000001">
    <property type="protein sequence ID" value="SDI29473.1"/>
    <property type="molecule type" value="Genomic_DNA"/>
</dbReference>
<organism evidence="1 2">
    <name type="scientific">Natribacillus halophilus</name>
    <dbReference type="NCBI Taxonomy" id="549003"/>
    <lineage>
        <taxon>Bacteria</taxon>
        <taxon>Bacillati</taxon>
        <taxon>Bacillota</taxon>
        <taxon>Bacilli</taxon>
        <taxon>Bacillales</taxon>
        <taxon>Bacillaceae</taxon>
        <taxon>Natribacillus</taxon>
    </lineage>
</organism>
<reference evidence="1 2" key="1">
    <citation type="submission" date="2016-10" db="EMBL/GenBank/DDBJ databases">
        <authorList>
            <person name="de Groot N.N."/>
        </authorList>
    </citation>
    <scope>NUCLEOTIDE SEQUENCE [LARGE SCALE GENOMIC DNA]</scope>
    <source>
        <strain evidence="1 2">DSM 21771</strain>
    </source>
</reference>
<evidence type="ECO:0000313" key="2">
    <source>
        <dbReference type="Proteomes" id="UP000198853"/>
    </source>
</evidence>
<proteinExistence type="predicted"/>
<dbReference type="AlphaFoldDB" id="A0A1G8JEI4"/>
<gene>
    <name evidence="1" type="ORF">SAMN04488123_101182</name>
</gene>
<evidence type="ECO:0000313" key="1">
    <source>
        <dbReference type="EMBL" id="SDI29473.1"/>
    </source>
</evidence>
<keyword evidence="2" id="KW-1185">Reference proteome</keyword>
<dbReference type="RefSeq" id="WP_176764532.1">
    <property type="nucleotide sequence ID" value="NZ_FNEN01000001.1"/>
</dbReference>
<dbReference type="Proteomes" id="UP000198853">
    <property type="component" value="Unassembled WGS sequence"/>
</dbReference>
<sequence>MTTDTRYRVVIRCPNCGEKYILRGRQKKNGEYDTGFKQCVCGNEEQFVIEAYPET</sequence>
<name>A0A1G8JEI4_9BACI</name>